<keyword evidence="2" id="KW-0186">Copper</keyword>
<dbReference type="InterPro" id="IPR002227">
    <property type="entry name" value="Tyrosinase_Cu-bd"/>
</dbReference>
<evidence type="ECO:0000256" key="1">
    <source>
        <dbReference type="ARBA" id="ARBA00022723"/>
    </source>
</evidence>
<feature type="domain" description="Tyrosinase copper-binding" evidence="5">
    <location>
        <begin position="236"/>
        <end position="247"/>
    </location>
</feature>
<gene>
    <name evidence="6" type="ORF">SUNI508_04198</name>
</gene>
<dbReference type="InterPro" id="IPR008922">
    <property type="entry name" value="Di-copper_centre_dom_sf"/>
</dbReference>
<name>A0ABR2V8R5_9PEZI</name>
<comment type="caution">
    <text evidence="6">The sequence shown here is derived from an EMBL/GenBank/DDBJ whole genome shotgun (WGS) entry which is preliminary data.</text>
</comment>
<feature type="signal peptide" evidence="3">
    <location>
        <begin position="1"/>
        <end position="19"/>
    </location>
</feature>
<dbReference type="EMBL" id="JARVKF010000079">
    <property type="protein sequence ID" value="KAK9423304.1"/>
    <property type="molecule type" value="Genomic_DNA"/>
</dbReference>
<evidence type="ECO:0000313" key="6">
    <source>
        <dbReference type="EMBL" id="KAK9423304.1"/>
    </source>
</evidence>
<feature type="chain" id="PRO_5045398459" evidence="3">
    <location>
        <begin position="20"/>
        <end position="336"/>
    </location>
</feature>
<dbReference type="PROSITE" id="PS00497">
    <property type="entry name" value="TYROSINASE_1"/>
    <property type="match status" value="1"/>
</dbReference>
<dbReference type="PANTHER" id="PTHR11474:SF126">
    <property type="entry name" value="TYROSINASE-LIKE PROTEIN TYR-1-RELATED"/>
    <property type="match status" value="1"/>
</dbReference>
<dbReference type="PRINTS" id="PR00092">
    <property type="entry name" value="TYROSINASE"/>
</dbReference>
<feature type="domain" description="Tyrosinase copper-binding" evidence="4">
    <location>
        <begin position="91"/>
        <end position="108"/>
    </location>
</feature>
<dbReference type="PANTHER" id="PTHR11474">
    <property type="entry name" value="TYROSINASE FAMILY MEMBER"/>
    <property type="match status" value="1"/>
</dbReference>
<organism evidence="6 7">
    <name type="scientific">Seiridium unicorne</name>
    <dbReference type="NCBI Taxonomy" id="138068"/>
    <lineage>
        <taxon>Eukaryota</taxon>
        <taxon>Fungi</taxon>
        <taxon>Dikarya</taxon>
        <taxon>Ascomycota</taxon>
        <taxon>Pezizomycotina</taxon>
        <taxon>Sordariomycetes</taxon>
        <taxon>Xylariomycetidae</taxon>
        <taxon>Amphisphaeriales</taxon>
        <taxon>Sporocadaceae</taxon>
        <taxon>Seiridium</taxon>
    </lineage>
</organism>
<evidence type="ECO:0000259" key="5">
    <source>
        <dbReference type="PROSITE" id="PS00498"/>
    </source>
</evidence>
<keyword evidence="7" id="KW-1185">Reference proteome</keyword>
<dbReference type="Pfam" id="PF00264">
    <property type="entry name" value="Tyrosinase"/>
    <property type="match status" value="1"/>
</dbReference>
<evidence type="ECO:0000259" key="4">
    <source>
        <dbReference type="PROSITE" id="PS00497"/>
    </source>
</evidence>
<dbReference type="InterPro" id="IPR050316">
    <property type="entry name" value="Tyrosinase/Hemocyanin"/>
</dbReference>
<evidence type="ECO:0000256" key="3">
    <source>
        <dbReference type="SAM" id="SignalP"/>
    </source>
</evidence>
<accession>A0ABR2V8R5</accession>
<sequence length="336" mass="37594">MSFFHLTILSLAACSIVASYPSTHFRRDIETNCTEVKQRVPWTKLTDDEKSAYVQADLCLIDAPSISGVPGAVSRWDDLQWPHITQTITIHNVGAFLPFHRYYMTVHETLLREECGYTGRIPYWDEVSEVDDMSASSLWGDQYFGGNGEGGDSCIADGQFVNLTLRFLSGNQVSDHCVSRQFNQFSFSSAAQSNIDRCNSAKTYAVAWICWALAPHTAGHRGVGGIMADPTFSPGDPIFFLHHSYLDKLWWEWQKLDYPARLYEMSGLNIPQTMQPGDPNYPPAELTNYFGDNGTTTTLNHNLWMAGVTPNVTIADVMNSNGPTICVEYLNAEDMD</sequence>
<dbReference type="Proteomes" id="UP001408356">
    <property type="component" value="Unassembled WGS sequence"/>
</dbReference>
<dbReference type="SUPFAM" id="SSF48056">
    <property type="entry name" value="Di-copper centre-containing domain"/>
    <property type="match status" value="1"/>
</dbReference>
<dbReference type="Gene3D" id="1.10.1280.10">
    <property type="entry name" value="Di-copper center containing domain from catechol oxidase"/>
    <property type="match status" value="1"/>
</dbReference>
<evidence type="ECO:0000313" key="7">
    <source>
        <dbReference type="Proteomes" id="UP001408356"/>
    </source>
</evidence>
<proteinExistence type="predicted"/>
<evidence type="ECO:0000256" key="2">
    <source>
        <dbReference type="ARBA" id="ARBA00023008"/>
    </source>
</evidence>
<reference evidence="6 7" key="1">
    <citation type="journal article" date="2024" name="J. Plant Pathol.">
        <title>Sequence and assembly of the genome of Seiridium unicorne, isolate CBS 538.82, causal agent of cypress canker disease.</title>
        <authorList>
            <person name="Scali E."/>
            <person name="Rocca G.D."/>
            <person name="Danti R."/>
            <person name="Garbelotto M."/>
            <person name="Barberini S."/>
            <person name="Baroncelli R."/>
            <person name="Emiliani G."/>
        </authorList>
    </citation>
    <scope>NUCLEOTIDE SEQUENCE [LARGE SCALE GENOMIC DNA]</scope>
    <source>
        <strain evidence="6 7">BM-138-508</strain>
    </source>
</reference>
<keyword evidence="1" id="KW-0479">Metal-binding</keyword>
<protein>
    <submittedName>
        <fullName evidence="6">Tyrosinase copper-binding domain-containing protein</fullName>
    </submittedName>
</protein>
<dbReference type="PROSITE" id="PS00498">
    <property type="entry name" value="TYROSINASE_2"/>
    <property type="match status" value="1"/>
</dbReference>
<keyword evidence="3" id="KW-0732">Signal</keyword>